<feature type="non-terminal residue" evidence="2">
    <location>
        <position position="129"/>
    </location>
</feature>
<sequence>MATGMSISASSVWKKEVEWKELLAKEIEGLQRRLSEKEQKISTQSAQLDEIKQSFLYNFELLKGRDAELARFVRATAYLKSIISKRDKEISELKVTVDRLTSELSGSRQSETDWKSRFEAETSRAVVRE</sequence>
<evidence type="ECO:0000313" key="2">
    <source>
        <dbReference type="EMBL" id="VDN12389.1"/>
    </source>
</evidence>
<dbReference type="GO" id="GO:0005876">
    <property type="term" value="C:spindle microtubule"/>
    <property type="evidence" value="ECO:0007669"/>
    <property type="project" value="TreeGrafter"/>
</dbReference>
<gene>
    <name evidence="2" type="ORF">DILT_LOCUS8220</name>
</gene>
<dbReference type="OrthoDB" id="568502at2759"/>
<feature type="coiled-coil region" evidence="1">
    <location>
        <begin position="20"/>
        <end position="54"/>
    </location>
</feature>
<reference evidence="2 3" key="1">
    <citation type="submission" date="2018-11" db="EMBL/GenBank/DDBJ databases">
        <authorList>
            <consortium name="Pathogen Informatics"/>
        </authorList>
    </citation>
    <scope>NUCLEOTIDE SEQUENCE [LARGE SCALE GENOMIC DNA]</scope>
</reference>
<name>A0A3P7NTX7_DIBLA</name>
<organism evidence="2 3">
    <name type="scientific">Dibothriocephalus latus</name>
    <name type="common">Fish tapeworm</name>
    <name type="synonym">Diphyllobothrium latum</name>
    <dbReference type="NCBI Taxonomy" id="60516"/>
    <lineage>
        <taxon>Eukaryota</taxon>
        <taxon>Metazoa</taxon>
        <taxon>Spiralia</taxon>
        <taxon>Lophotrochozoa</taxon>
        <taxon>Platyhelminthes</taxon>
        <taxon>Cestoda</taxon>
        <taxon>Eucestoda</taxon>
        <taxon>Diphyllobothriidea</taxon>
        <taxon>Diphyllobothriidae</taxon>
        <taxon>Dibothriocephalus</taxon>
    </lineage>
</organism>
<keyword evidence="1" id="KW-0175">Coiled coil</keyword>
<dbReference type="GO" id="GO:0034451">
    <property type="term" value="C:centriolar satellite"/>
    <property type="evidence" value="ECO:0007669"/>
    <property type="project" value="TreeGrafter"/>
</dbReference>
<dbReference type="PANTHER" id="PTHR46725">
    <property type="entry name" value="COILED-COIL DOMAIN-CONTAINING PROTEIN 57"/>
    <property type="match status" value="1"/>
</dbReference>
<dbReference type="AlphaFoldDB" id="A0A3P7NTX7"/>
<dbReference type="GO" id="GO:0007020">
    <property type="term" value="P:microtubule nucleation"/>
    <property type="evidence" value="ECO:0007669"/>
    <property type="project" value="TreeGrafter"/>
</dbReference>
<keyword evidence="3" id="KW-1185">Reference proteome</keyword>
<proteinExistence type="predicted"/>
<dbReference type="Proteomes" id="UP000281553">
    <property type="component" value="Unassembled WGS sequence"/>
</dbReference>
<evidence type="ECO:0000256" key="1">
    <source>
        <dbReference type="SAM" id="Coils"/>
    </source>
</evidence>
<accession>A0A3P7NTX7</accession>
<protein>
    <submittedName>
        <fullName evidence="2">Uncharacterized protein</fullName>
    </submittedName>
</protein>
<dbReference type="InterPro" id="IPR042481">
    <property type="entry name" value="CCDC57"/>
</dbReference>
<dbReference type="GO" id="GO:0060271">
    <property type="term" value="P:cilium assembly"/>
    <property type="evidence" value="ECO:0007669"/>
    <property type="project" value="TreeGrafter"/>
</dbReference>
<evidence type="ECO:0000313" key="3">
    <source>
        <dbReference type="Proteomes" id="UP000281553"/>
    </source>
</evidence>
<dbReference type="EMBL" id="UYRU01053766">
    <property type="protein sequence ID" value="VDN12389.1"/>
    <property type="molecule type" value="Genomic_DNA"/>
</dbReference>
<dbReference type="GO" id="GO:0045931">
    <property type="term" value="P:positive regulation of mitotic cell cycle"/>
    <property type="evidence" value="ECO:0007669"/>
    <property type="project" value="TreeGrafter"/>
</dbReference>
<dbReference type="PANTHER" id="PTHR46725:SF1">
    <property type="entry name" value="COILED-COIL DOMAIN-CONTAINING PROTEIN 57"/>
    <property type="match status" value="1"/>
</dbReference>